<evidence type="ECO:0000313" key="1">
    <source>
        <dbReference type="EMBL" id="VDO88439.1"/>
    </source>
</evidence>
<dbReference type="Proteomes" id="UP000277204">
    <property type="component" value="Unassembled WGS sequence"/>
</dbReference>
<keyword evidence="2" id="KW-1185">Reference proteome</keyword>
<organism evidence="1 2">
    <name type="scientific">Schistosoma margrebowiei</name>
    <dbReference type="NCBI Taxonomy" id="48269"/>
    <lineage>
        <taxon>Eukaryota</taxon>
        <taxon>Metazoa</taxon>
        <taxon>Spiralia</taxon>
        <taxon>Lophotrochozoa</taxon>
        <taxon>Platyhelminthes</taxon>
        <taxon>Trematoda</taxon>
        <taxon>Digenea</taxon>
        <taxon>Strigeidida</taxon>
        <taxon>Schistosomatoidea</taxon>
        <taxon>Schistosomatidae</taxon>
        <taxon>Schistosoma</taxon>
    </lineage>
</organism>
<dbReference type="AlphaFoldDB" id="A0A183M1P6"/>
<evidence type="ECO:0000313" key="2">
    <source>
        <dbReference type="Proteomes" id="UP000277204"/>
    </source>
</evidence>
<accession>A0A183M1P6</accession>
<sequence>MAIRQIKSAKAAGPAKALKSDIEVTRTQNNFMQVNIKITIFNMNFITLLLYSDETLRTTTTIIRLIKVFINSRLHKILNIHRLDTISKSVLWGRTNQLLFEEENKKKRWK</sequence>
<protein>
    <submittedName>
        <fullName evidence="1">Uncharacterized protein</fullName>
    </submittedName>
</protein>
<reference evidence="1 2" key="1">
    <citation type="submission" date="2018-11" db="EMBL/GenBank/DDBJ databases">
        <authorList>
            <consortium name="Pathogen Informatics"/>
        </authorList>
    </citation>
    <scope>NUCLEOTIDE SEQUENCE [LARGE SCALE GENOMIC DNA]</scope>
    <source>
        <strain evidence="1 2">Zambia</strain>
    </source>
</reference>
<name>A0A183M1P6_9TREM</name>
<proteinExistence type="predicted"/>
<dbReference type="EMBL" id="UZAI01004945">
    <property type="protein sequence ID" value="VDO88439.1"/>
    <property type="molecule type" value="Genomic_DNA"/>
</dbReference>
<gene>
    <name evidence="1" type="ORF">SMRZ_LOCUS9971</name>
</gene>